<dbReference type="EMBL" id="AWFF01000043">
    <property type="protein sequence ID" value="KCZ54096.1"/>
    <property type="molecule type" value="Genomic_DNA"/>
</dbReference>
<dbReference type="PANTHER" id="PTHR19959:SF119">
    <property type="entry name" value="FUNGAL LIPASE-LIKE DOMAIN-CONTAINING PROTEIN"/>
    <property type="match status" value="1"/>
</dbReference>
<dbReference type="PANTHER" id="PTHR19959">
    <property type="entry name" value="KINESIN LIGHT CHAIN"/>
    <property type="match status" value="1"/>
</dbReference>
<organism evidence="2 3">
    <name type="scientific">Hyphomonas beringensis</name>
    <dbReference type="NCBI Taxonomy" id="1280946"/>
    <lineage>
        <taxon>Bacteria</taxon>
        <taxon>Pseudomonadati</taxon>
        <taxon>Pseudomonadota</taxon>
        <taxon>Alphaproteobacteria</taxon>
        <taxon>Hyphomonadales</taxon>
        <taxon>Hyphomonadaceae</taxon>
        <taxon>Hyphomonas</taxon>
    </lineage>
</organism>
<dbReference type="SUPFAM" id="SSF48452">
    <property type="entry name" value="TPR-like"/>
    <property type="match status" value="1"/>
</dbReference>
<dbReference type="OrthoDB" id="7624679at2"/>
<keyword evidence="1" id="KW-0175">Coiled coil</keyword>
<dbReference type="Gene3D" id="1.25.40.10">
    <property type="entry name" value="Tetratricopeptide repeat domain"/>
    <property type="match status" value="2"/>
</dbReference>
<name>A0A062U1B6_9PROT</name>
<accession>A0A062U1B6</accession>
<evidence type="ECO:0008006" key="4">
    <source>
        <dbReference type="Google" id="ProtNLM"/>
    </source>
</evidence>
<dbReference type="eggNOG" id="COG0457">
    <property type="taxonomic scope" value="Bacteria"/>
</dbReference>
<dbReference type="Proteomes" id="UP000027037">
    <property type="component" value="Unassembled WGS sequence"/>
</dbReference>
<dbReference type="AlphaFoldDB" id="A0A062U1B6"/>
<dbReference type="PATRIC" id="fig|1280946.3.peg.2268"/>
<keyword evidence="3" id="KW-1185">Reference proteome</keyword>
<comment type="caution">
    <text evidence="2">The sequence shown here is derived from an EMBL/GenBank/DDBJ whole genome shotgun (WGS) entry which is preliminary data.</text>
</comment>
<protein>
    <recommendedName>
        <fullName evidence="4">Tetratricopeptide repeat protein</fullName>
    </recommendedName>
</protein>
<sequence>MALIKDCTQHACAFVFGCTGVALGIGGAGLTAGIGGAALVGTCVAAVYEGKKKHSVENKRELERLICRTTDEWREQPEFQKHDPGRDLSDASDALIEYLPKCDMSRDRLIKHAAEAPGRPFPDAATDHVLAELTRLAPEVYGEGGTPIARDFATAIIRSAFAAAIENRAYYEQLEPHLLFEIARTQGLTISLLDDVLHEIEEVKAGVAEINENVSDLPAALVEHLVQAGIVGGLSRPQVETILASFGHENVPEEMWEAKLKESAARLDELEARLKTLTNDEPEIANLLQRAGDAIDAADFETADALLAEAEQRDVEAGEMRLTRAARSREQRGDLARSSGKYVEAAEHYAEAASRVQSLDPLDWARLKYKQGLALYERGQFDPEPQLLQESVAAYREALKQYTRERVPLKWAMTQNNLGTALQTLGVRGNDDALRDAIAAYREALKERTRERVPLKWATTQNNLGNALLTLGERGDDDSLHDAIAAYRDALKERTRERVPLEWAMTQNNLGNALLTLGERGDDDSLHDAIAAYRDALKERTRERVPLEWAMTQNNLGNALATLGERGDDEVLERAVEAYRQALEEFTVERTPYQHGGVSRNLAEAEALLKERKNGGA</sequence>
<feature type="coiled-coil region" evidence="1">
    <location>
        <begin position="253"/>
        <end position="280"/>
    </location>
</feature>
<dbReference type="Pfam" id="PF13374">
    <property type="entry name" value="TPR_10"/>
    <property type="match status" value="1"/>
</dbReference>
<proteinExistence type="predicted"/>
<evidence type="ECO:0000313" key="3">
    <source>
        <dbReference type="Proteomes" id="UP000027037"/>
    </source>
</evidence>
<dbReference type="RefSeq" id="WP_051601428.1">
    <property type="nucleotide sequence ID" value="NZ_AWFF01000043.1"/>
</dbReference>
<evidence type="ECO:0000313" key="2">
    <source>
        <dbReference type="EMBL" id="KCZ54096.1"/>
    </source>
</evidence>
<dbReference type="InterPro" id="IPR011990">
    <property type="entry name" value="TPR-like_helical_dom_sf"/>
</dbReference>
<evidence type="ECO:0000256" key="1">
    <source>
        <dbReference type="SAM" id="Coils"/>
    </source>
</evidence>
<gene>
    <name evidence="2" type="ORF">HY29_03215</name>
</gene>
<dbReference type="PROSITE" id="PS51257">
    <property type="entry name" value="PROKAR_LIPOPROTEIN"/>
    <property type="match status" value="1"/>
</dbReference>
<dbReference type="STRING" id="1280946.HY29_03215"/>
<reference evidence="2 3" key="1">
    <citation type="journal article" date="2014" name="Antonie Van Leeuwenhoek">
        <title>Hyphomonas beringensis sp. nov. and Hyphomonas chukchiensis sp. nov., isolated from surface seawater of the Bering Sea and Chukchi Sea.</title>
        <authorList>
            <person name="Li C."/>
            <person name="Lai Q."/>
            <person name="Li G."/>
            <person name="Dong C."/>
            <person name="Wang J."/>
            <person name="Liao Y."/>
            <person name="Shao Z."/>
        </authorList>
    </citation>
    <scope>NUCLEOTIDE SEQUENCE [LARGE SCALE GENOMIC DNA]</scope>
    <source>
        <strain evidence="2 3">25B14_1</strain>
    </source>
</reference>